<dbReference type="OrthoDB" id="6703404at2759"/>
<evidence type="ECO:0000256" key="4">
    <source>
        <dbReference type="ARBA" id="ARBA00022692"/>
    </source>
</evidence>
<evidence type="ECO:0000256" key="5">
    <source>
        <dbReference type="ARBA" id="ARBA00022737"/>
    </source>
</evidence>
<evidence type="ECO:0000256" key="8">
    <source>
        <dbReference type="PROSITE-ProRule" id="PRU00282"/>
    </source>
</evidence>
<keyword evidence="5" id="KW-0677">Repeat</keyword>
<dbReference type="GO" id="GO:0016020">
    <property type="term" value="C:membrane"/>
    <property type="evidence" value="ECO:0007669"/>
    <property type="project" value="UniProtKB-SubCell"/>
</dbReference>
<dbReference type="InterPro" id="IPR002067">
    <property type="entry name" value="MCP"/>
</dbReference>
<feature type="transmembrane region" description="Helical" evidence="10">
    <location>
        <begin position="203"/>
        <end position="224"/>
    </location>
</feature>
<dbReference type="RefSeq" id="XP_018322806.1">
    <property type="nucleotide sequence ID" value="XM_018467304.1"/>
</dbReference>
<sequence>MDSKEVPVIFKFLFGSISGAFAESITFPLFIIKTVMQTSGVGSRNKGYKTSFDVFHSIIKGEGFISFYSGLGPAIAKHKMFSGIKIGVYQTLVDYHHKQFDTSPPFRVKVLYATTSGALAGFFSHPYDLVRIRILTSPAEERMRFRGVYRTFWEIRKKDGIRGVFKAAPVTVLRASVAAITKFVAYSEAKEYLIKNDLIGDKVACHMLCSLAATLCMCFLYLPFDAVKVRLQYFYDFESIPQCNSGSVDCFMKIVRQEGYLALWKGFTPAVVCYGFYNIIFFLTMENLLRMHKEVPYSQRKIDDDEFFEIGP</sequence>
<keyword evidence="4 8" id="KW-0812">Transmembrane</keyword>
<feature type="repeat" description="Solcar" evidence="8">
    <location>
        <begin position="201"/>
        <end position="291"/>
    </location>
</feature>
<dbReference type="InterPro" id="IPR018108">
    <property type="entry name" value="MCP_transmembrane"/>
</dbReference>
<dbReference type="PRINTS" id="PR00926">
    <property type="entry name" value="MITOCARRIER"/>
</dbReference>
<dbReference type="InParanoid" id="A0A1W4WFS3"/>
<feature type="repeat" description="Solcar" evidence="8">
    <location>
        <begin position="108"/>
        <end position="192"/>
    </location>
</feature>
<evidence type="ECO:0000256" key="9">
    <source>
        <dbReference type="RuleBase" id="RU000488"/>
    </source>
</evidence>
<feature type="transmembrane region" description="Helical" evidence="10">
    <location>
        <begin position="262"/>
        <end position="283"/>
    </location>
</feature>
<comment type="subcellular location">
    <subcellularLocation>
        <location evidence="1">Membrane</location>
        <topology evidence="1">Multi-pass membrane protein</topology>
    </subcellularLocation>
</comment>
<dbReference type="Gene3D" id="1.50.40.10">
    <property type="entry name" value="Mitochondrial carrier domain"/>
    <property type="match status" value="1"/>
</dbReference>
<feature type="transmembrane region" description="Helical" evidence="10">
    <location>
        <begin position="12"/>
        <end position="32"/>
    </location>
</feature>
<dbReference type="PROSITE" id="PS50920">
    <property type="entry name" value="SOLCAR"/>
    <property type="match status" value="3"/>
</dbReference>
<evidence type="ECO:0000256" key="6">
    <source>
        <dbReference type="ARBA" id="ARBA00022989"/>
    </source>
</evidence>
<accession>A0A1W4WFS3</accession>
<keyword evidence="3 9" id="KW-0813">Transport</keyword>
<dbReference type="KEGG" id="apln:108735363"/>
<dbReference type="STRING" id="224129.A0A1W4WFS3"/>
<protein>
    <submittedName>
        <fullName evidence="12">Mitochondrial 2-oxoglutarate/malate carrier protein-like</fullName>
    </submittedName>
</protein>
<gene>
    <name evidence="12" type="primary">LOC108735363</name>
</gene>
<keyword evidence="7 8" id="KW-0472">Membrane</keyword>
<evidence type="ECO:0000313" key="11">
    <source>
        <dbReference type="Proteomes" id="UP000192223"/>
    </source>
</evidence>
<comment type="similarity">
    <text evidence="2 9">Belongs to the mitochondrial carrier (TC 2.A.29) family.</text>
</comment>
<reference evidence="12" key="1">
    <citation type="submission" date="2025-08" db="UniProtKB">
        <authorList>
            <consortium name="RefSeq"/>
        </authorList>
    </citation>
    <scope>IDENTIFICATION</scope>
    <source>
        <tissue evidence="12">Entire body</tissue>
    </source>
</reference>
<evidence type="ECO:0000256" key="3">
    <source>
        <dbReference type="ARBA" id="ARBA00022448"/>
    </source>
</evidence>
<dbReference type="Proteomes" id="UP000192223">
    <property type="component" value="Unplaced"/>
</dbReference>
<organism evidence="11 12">
    <name type="scientific">Agrilus planipennis</name>
    <name type="common">Emerald ash borer</name>
    <name type="synonym">Agrilus marcopoli</name>
    <dbReference type="NCBI Taxonomy" id="224129"/>
    <lineage>
        <taxon>Eukaryota</taxon>
        <taxon>Metazoa</taxon>
        <taxon>Ecdysozoa</taxon>
        <taxon>Arthropoda</taxon>
        <taxon>Hexapoda</taxon>
        <taxon>Insecta</taxon>
        <taxon>Pterygota</taxon>
        <taxon>Neoptera</taxon>
        <taxon>Endopterygota</taxon>
        <taxon>Coleoptera</taxon>
        <taxon>Polyphaga</taxon>
        <taxon>Elateriformia</taxon>
        <taxon>Buprestoidea</taxon>
        <taxon>Buprestidae</taxon>
        <taxon>Agrilinae</taxon>
        <taxon>Agrilus</taxon>
    </lineage>
</organism>
<name>A0A1W4WFS3_AGRPL</name>
<dbReference type="GeneID" id="108735363"/>
<dbReference type="Pfam" id="PF00153">
    <property type="entry name" value="Mito_carr"/>
    <property type="match status" value="3"/>
</dbReference>
<dbReference type="GO" id="GO:0055085">
    <property type="term" value="P:transmembrane transport"/>
    <property type="evidence" value="ECO:0007669"/>
    <property type="project" value="InterPro"/>
</dbReference>
<evidence type="ECO:0000256" key="10">
    <source>
        <dbReference type="SAM" id="Phobius"/>
    </source>
</evidence>
<proteinExistence type="inferred from homology"/>
<dbReference type="InterPro" id="IPR023395">
    <property type="entry name" value="MCP_dom_sf"/>
</dbReference>
<feature type="repeat" description="Solcar" evidence="8">
    <location>
        <begin position="6"/>
        <end position="95"/>
    </location>
</feature>
<evidence type="ECO:0000313" key="12">
    <source>
        <dbReference type="RefSeq" id="XP_018322806.1"/>
    </source>
</evidence>
<dbReference type="AlphaFoldDB" id="A0A1W4WFS3"/>
<evidence type="ECO:0000256" key="1">
    <source>
        <dbReference type="ARBA" id="ARBA00004141"/>
    </source>
</evidence>
<dbReference type="PANTHER" id="PTHR45618">
    <property type="entry name" value="MITOCHONDRIAL DICARBOXYLATE CARRIER-RELATED"/>
    <property type="match status" value="1"/>
</dbReference>
<dbReference type="InterPro" id="IPR050391">
    <property type="entry name" value="Mito_Metabolite_Transporter"/>
</dbReference>
<keyword evidence="6 10" id="KW-1133">Transmembrane helix</keyword>
<evidence type="ECO:0000256" key="7">
    <source>
        <dbReference type="ARBA" id="ARBA00023136"/>
    </source>
</evidence>
<keyword evidence="11" id="KW-1185">Reference proteome</keyword>
<evidence type="ECO:0000256" key="2">
    <source>
        <dbReference type="ARBA" id="ARBA00006375"/>
    </source>
</evidence>
<dbReference type="SUPFAM" id="SSF103506">
    <property type="entry name" value="Mitochondrial carrier"/>
    <property type="match status" value="1"/>
</dbReference>